<proteinExistence type="predicted"/>
<sequence length="240" mass="27675">MANYSKWEEYLNTQHDSFETEYKEIEKIIGKLPTSAYEYKEWWSNSPSHPLMKVSLKNGWRQTNLDLFLKKVGFYQSKNKQQVVTKKTHHVTKFEATNFDSKKLLEEIDSDISKKKELSGVNIKIHSNAVKLAENYLKNIHQDIQRWDTKLGSDSGVDIVGYLNDKETVVGEVKSTIPYGGNRLGAAQAKSIKHDLDKMKGYPDSSKYFFILDNMAKTAVLHSFQDELEDIKVLAIKEVY</sequence>
<accession>A0A382MYW2</accession>
<feature type="domain" description="DUF7662" evidence="1">
    <location>
        <begin position="4"/>
        <end position="66"/>
    </location>
</feature>
<dbReference type="Pfam" id="PF24698">
    <property type="entry name" value="DUF7662"/>
    <property type="match status" value="1"/>
</dbReference>
<dbReference type="InterPro" id="IPR056079">
    <property type="entry name" value="DUF7662"/>
</dbReference>
<evidence type="ECO:0000313" key="2">
    <source>
        <dbReference type="EMBL" id="SVC53966.1"/>
    </source>
</evidence>
<evidence type="ECO:0000259" key="1">
    <source>
        <dbReference type="Pfam" id="PF24698"/>
    </source>
</evidence>
<dbReference type="EMBL" id="UINC01096788">
    <property type="protein sequence ID" value="SVC53966.1"/>
    <property type="molecule type" value="Genomic_DNA"/>
</dbReference>
<name>A0A382MYW2_9ZZZZ</name>
<gene>
    <name evidence="2" type="ORF">METZ01_LOCUS306820</name>
</gene>
<organism evidence="2">
    <name type="scientific">marine metagenome</name>
    <dbReference type="NCBI Taxonomy" id="408172"/>
    <lineage>
        <taxon>unclassified sequences</taxon>
        <taxon>metagenomes</taxon>
        <taxon>ecological metagenomes</taxon>
    </lineage>
</organism>
<reference evidence="2" key="1">
    <citation type="submission" date="2018-05" db="EMBL/GenBank/DDBJ databases">
        <authorList>
            <person name="Lanie J.A."/>
            <person name="Ng W.-L."/>
            <person name="Kazmierczak K.M."/>
            <person name="Andrzejewski T.M."/>
            <person name="Davidsen T.M."/>
            <person name="Wayne K.J."/>
            <person name="Tettelin H."/>
            <person name="Glass J.I."/>
            <person name="Rusch D."/>
            <person name="Podicherti R."/>
            <person name="Tsui H.-C.T."/>
            <person name="Winkler M.E."/>
        </authorList>
    </citation>
    <scope>NUCLEOTIDE SEQUENCE</scope>
</reference>
<dbReference type="AlphaFoldDB" id="A0A382MYW2"/>
<protein>
    <recommendedName>
        <fullName evidence="1">DUF7662 domain-containing protein</fullName>
    </recommendedName>
</protein>